<accession>A0ABR1H6G9</accession>
<dbReference type="PANTHER" id="PTHR24359:SF37">
    <property type="entry name" value="PROTEIN KINASE DOMAIN-CONTAINING PROTEIN"/>
    <property type="match status" value="1"/>
</dbReference>
<evidence type="ECO:0000313" key="3">
    <source>
        <dbReference type="EMBL" id="KAK7416636.1"/>
    </source>
</evidence>
<feature type="region of interest" description="Disordered" evidence="1">
    <location>
        <begin position="49"/>
        <end position="75"/>
    </location>
</feature>
<evidence type="ECO:0000313" key="4">
    <source>
        <dbReference type="Proteomes" id="UP001498476"/>
    </source>
</evidence>
<dbReference type="Pfam" id="PF00069">
    <property type="entry name" value="Pkinase"/>
    <property type="match status" value="1"/>
</dbReference>
<evidence type="ECO:0000259" key="2">
    <source>
        <dbReference type="PROSITE" id="PS50011"/>
    </source>
</evidence>
<dbReference type="PROSITE" id="PS50011">
    <property type="entry name" value="PROTEIN_KINASE_DOM"/>
    <property type="match status" value="1"/>
</dbReference>
<dbReference type="Proteomes" id="UP001498476">
    <property type="component" value="Unassembled WGS sequence"/>
</dbReference>
<dbReference type="EMBL" id="JAZAVJ010000066">
    <property type="protein sequence ID" value="KAK7416636.1"/>
    <property type="molecule type" value="Genomic_DNA"/>
</dbReference>
<gene>
    <name evidence="3" type="ORF">QQX98_005107</name>
</gene>
<dbReference type="Gene3D" id="1.10.510.10">
    <property type="entry name" value="Transferase(Phosphotransferase) domain 1"/>
    <property type="match status" value="1"/>
</dbReference>
<comment type="caution">
    <text evidence="3">The sequence shown here is derived from an EMBL/GenBank/DDBJ whole genome shotgun (WGS) entry which is preliminary data.</text>
</comment>
<keyword evidence="4" id="KW-1185">Reference proteome</keyword>
<protein>
    <recommendedName>
        <fullName evidence="2">Protein kinase domain-containing protein</fullName>
    </recommendedName>
</protein>
<evidence type="ECO:0000256" key="1">
    <source>
        <dbReference type="SAM" id="MobiDB-lite"/>
    </source>
</evidence>
<dbReference type="SMART" id="SM00220">
    <property type="entry name" value="S_TKc"/>
    <property type="match status" value="1"/>
</dbReference>
<name>A0ABR1H6G9_9HYPO</name>
<dbReference type="PANTHER" id="PTHR24359">
    <property type="entry name" value="SERINE/THREONINE-PROTEIN KINASE SBK1"/>
    <property type="match status" value="1"/>
</dbReference>
<dbReference type="InterPro" id="IPR000719">
    <property type="entry name" value="Prot_kinase_dom"/>
</dbReference>
<proteinExistence type="predicted"/>
<feature type="domain" description="Protein kinase" evidence="2">
    <location>
        <begin position="64"/>
        <end position="394"/>
    </location>
</feature>
<organism evidence="3 4">
    <name type="scientific">Neonectria punicea</name>
    <dbReference type="NCBI Taxonomy" id="979145"/>
    <lineage>
        <taxon>Eukaryota</taxon>
        <taxon>Fungi</taxon>
        <taxon>Dikarya</taxon>
        <taxon>Ascomycota</taxon>
        <taxon>Pezizomycotina</taxon>
        <taxon>Sordariomycetes</taxon>
        <taxon>Hypocreomycetidae</taxon>
        <taxon>Hypocreales</taxon>
        <taxon>Nectriaceae</taxon>
        <taxon>Neonectria</taxon>
    </lineage>
</organism>
<dbReference type="SUPFAM" id="SSF56112">
    <property type="entry name" value="Protein kinase-like (PK-like)"/>
    <property type="match status" value="1"/>
</dbReference>
<sequence>MDRWSVKKRRKFWRTSNKYNAPFFIRPKSKGIYHYVLFHSTTLPFMREDSVSQQGEDDSRKSKTSPGTEGDEGGFSMVRRVKIHPSHHQFGNYGIPSQDNFFAIKSLSTKRERDFEDEVSVLLRFAHCADKQLVKLLATFEVRTERDVTYHLIFPWADWSVRSLWKQCPSVDRRSPSRLQWIGRQSAAVVKSLTFIHEEYASGLSLNDREKWGRHGDIKAGNFLVYKENRAGAVTMGLIFMADFGLSRFHRQESRSMVHPRAASPSYRPPEFDMPGGTLSRKSDIWSLGAFFLEFITWYLKGWDAVETDFPEYREEEDHQRILSDTFFRIEHSGRSQRAIVKPRVTEWILILHLHPDCTHFVHDLLDLIKDKMLHVSKDSRIGARDLYEKLESMNHRCNSDPNYCMQQCTCSRAGA</sequence>
<reference evidence="3 4" key="1">
    <citation type="journal article" date="2025" name="Microbiol. Resour. Announc.">
        <title>Draft genome sequences for Neonectria magnoliae and Neonectria punicea, canker pathogens of Liriodendron tulipifera and Acer saccharum in West Virginia.</title>
        <authorList>
            <person name="Petronek H.M."/>
            <person name="Kasson M.T."/>
            <person name="Metheny A.M."/>
            <person name="Stauder C.M."/>
            <person name="Lovett B."/>
            <person name="Lynch S.C."/>
            <person name="Garnas J.R."/>
            <person name="Kasson L.R."/>
            <person name="Stajich J.E."/>
        </authorList>
    </citation>
    <scope>NUCLEOTIDE SEQUENCE [LARGE SCALE GENOMIC DNA]</scope>
    <source>
        <strain evidence="3 4">NRRL 64653</strain>
    </source>
</reference>
<dbReference type="InterPro" id="IPR011009">
    <property type="entry name" value="Kinase-like_dom_sf"/>
</dbReference>